<reference evidence="2 3" key="1">
    <citation type="journal article" date="2017" name="MBio">
        <title>Type VI secretion-mediated competition in the bee gut microbiome.</title>
        <authorList>
            <person name="Steele M.I."/>
            <person name="Kwong W.K."/>
            <person name="Powell J.E."/>
            <person name="Whiteley M."/>
            <person name="Moran N.A."/>
        </authorList>
    </citation>
    <scope>NUCLEOTIDE SEQUENCE [LARGE SCALE GENOMIC DNA]</scope>
    <source>
        <strain evidence="2 3">Nev3CBA3</strain>
    </source>
</reference>
<protein>
    <submittedName>
        <fullName evidence="2">Uncharacterized protein</fullName>
    </submittedName>
</protein>
<evidence type="ECO:0000313" key="3">
    <source>
        <dbReference type="Proteomes" id="UP000229434"/>
    </source>
</evidence>
<keyword evidence="1" id="KW-0812">Transmembrane</keyword>
<name>A0A2N9Y1C0_9NEIS</name>
<proteinExistence type="predicted"/>
<comment type="caution">
    <text evidence="2">The sequence shown here is derived from an EMBL/GenBank/DDBJ whole genome shotgun (WGS) entry which is preliminary data.</text>
</comment>
<evidence type="ECO:0000256" key="1">
    <source>
        <dbReference type="SAM" id="Phobius"/>
    </source>
</evidence>
<keyword evidence="1" id="KW-0472">Membrane</keyword>
<sequence>MNYLIKLGRCGAISSDRRGVMVVFALGGYGFDFIAQFMHGFFIWVFKYLIQDRNVNAGLGVVWQAEG</sequence>
<organism evidence="2 3">
    <name type="scientific">Snodgrassella alvi</name>
    <dbReference type="NCBI Taxonomy" id="1196083"/>
    <lineage>
        <taxon>Bacteria</taxon>
        <taxon>Pseudomonadati</taxon>
        <taxon>Pseudomonadota</taxon>
        <taxon>Betaproteobacteria</taxon>
        <taxon>Neisseriales</taxon>
        <taxon>Neisseriaceae</taxon>
        <taxon>Snodgrassella</taxon>
    </lineage>
</organism>
<dbReference type="Proteomes" id="UP000229434">
    <property type="component" value="Unassembled WGS sequence"/>
</dbReference>
<accession>A0A2N9Y1C0</accession>
<feature type="transmembrane region" description="Helical" evidence="1">
    <location>
        <begin position="20"/>
        <end position="46"/>
    </location>
</feature>
<dbReference type="AlphaFoldDB" id="A0A2N9Y1C0"/>
<evidence type="ECO:0000313" key="2">
    <source>
        <dbReference type="EMBL" id="PIT60230.1"/>
    </source>
</evidence>
<keyword evidence="1" id="KW-1133">Transmembrane helix</keyword>
<gene>
    <name evidence="2" type="ORF">BHC49_00075</name>
</gene>
<dbReference type="EMBL" id="MEIS01000001">
    <property type="protein sequence ID" value="PIT60230.1"/>
    <property type="molecule type" value="Genomic_DNA"/>
</dbReference>
<dbReference type="RefSeq" id="WP_100136489.1">
    <property type="nucleotide sequence ID" value="NZ_MEIS01000001.1"/>
</dbReference>